<keyword evidence="3" id="KW-1185">Reference proteome</keyword>
<sequence length="120" mass="13027">MSKNAPFAAIEDIPFAPAHGAAEPCTAVPSGPDLLSQLLDNVAIHFMERGFPPPLLIDVGVVLIRKLVPPAEAEVILAKWHDRWRAVAEAQDQPMPCFGQGRPGDPKANPHFPQAGFRFE</sequence>
<accession>A0ABT1XAP9</accession>
<evidence type="ECO:0000313" key="2">
    <source>
        <dbReference type="EMBL" id="MCR0985207.1"/>
    </source>
</evidence>
<name>A0ABT1XAP9_9PROT</name>
<proteinExistence type="predicted"/>
<reference evidence="2 3" key="1">
    <citation type="submission" date="2022-06" db="EMBL/GenBank/DDBJ databases">
        <title>Roseomonas CN29.</title>
        <authorList>
            <person name="Cheng Y."/>
            <person name="He X."/>
        </authorList>
    </citation>
    <scope>NUCLEOTIDE SEQUENCE [LARGE SCALE GENOMIC DNA]</scope>
    <source>
        <strain evidence="2 3">CN29</strain>
    </source>
</reference>
<dbReference type="EMBL" id="JANJOU010000030">
    <property type="protein sequence ID" value="MCR0985207.1"/>
    <property type="molecule type" value="Genomic_DNA"/>
</dbReference>
<organism evidence="2 3">
    <name type="scientific">Roseomonas populi</name>
    <dbReference type="NCBI Taxonomy" id="3121582"/>
    <lineage>
        <taxon>Bacteria</taxon>
        <taxon>Pseudomonadati</taxon>
        <taxon>Pseudomonadota</taxon>
        <taxon>Alphaproteobacteria</taxon>
        <taxon>Acetobacterales</taxon>
        <taxon>Roseomonadaceae</taxon>
        <taxon>Roseomonas</taxon>
    </lineage>
</organism>
<dbReference type="RefSeq" id="WP_257718857.1">
    <property type="nucleotide sequence ID" value="NZ_JANJOU010000030.1"/>
</dbReference>
<dbReference type="Proteomes" id="UP001524642">
    <property type="component" value="Unassembled WGS sequence"/>
</dbReference>
<comment type="caution">
    <text evidence="2">The sequence shown here is derived from an EMBL/GenBank/DDBJ whole genome shotgun (WGS) entry which is preliminary data.</text>
</comment>
<evidence type="ECO:0000256" key="1">
    <source>
        <dbReference type="SAM" id="MobiDB-lite"/>
    </source>
</evidence>
<protein>
    <submittedName>
        <fullName evidence="2">Uncharacterized protein</fullName>
    </submittedName>
</protein>
<gene>
    <name evidence="2" type="ORF">NRP21_24455</name>
</gene>
<feature type="region of interest" description="Disordered" evidence="1">
    <location>
        <begin position="94"/>
        <end position="120"/>
    </location>
</feature>
<evidence type="ECO:0000313" key="3">
    <source>
        <dbReference type="Proteomes" id="UP001524642"/>
    </source>
</evidence>